<reference evidence="1 2" key="1">
    <citation type="journal article" date="2019" name="Sci. Data">
        <title>Hybrid genome assembly and annotation of Danionella translucida.</title>
        <authorList>
            <person name="Kadobianskyi M."/>
            <person name="Schulze L."/>
            <person name="Schuelke M."/>
            <person name="Judkewitz B."/>
        </authorList>
    </citation>
    <scope>NUCLEOTIDE SEQUENCE [LARGE SCALE GENOMIC DNA]</scope>
    <source>
        <strain evidence="1 2">Bolton</strain>
    </source>
</reference>
<evidence type="ECO:0000313" key="2">
    <source>
        <dbReference type="Proteomes" id="UP000316079"/>
    </source>
</evidence>
<organism evidence="1 2">
    <name type="scientific">Danionella cerebrum</name>
    <dbReference type="NCBI Taxonomy" id="2873325"/>
    <lineage>
        <taxon>Eukaryota</taxon>
        <taxon>Metazoa</taxon>
        <taxon>Chordata</taxon>
        <taxon>Craniata</taxon>
        <taxon>Vertebrata</taxon>
        <taxon>Euteleostomi</taxon>
        <taxon>Actinopterygii</taxon>
        <taxon>Neopterygii</taxon>
        <taxon>Teleostei</taxon>
        <taxon>Ostariophysi</taxon>
        <taxon>Cypriniformes</taxon>
        <taxon>Danionidae</taxon>
        <taxon>Danioninae</taxon>
        <taxon>Danionella</taxon>
    </lineage>
</organism>
<comment type="caution">
    <text evidence="1">The sequence shown here is derived from an EMBL/GenBank/DDBJ whole genome shotgun (WGS) entry which is preliminary data.</text>
</comment>
<dbReference type="EMBL" id="SRMA01025562">
    <property type="protein sequence ID" value="TRY93193.1"/>
    <property type="molecule type" value="Genomic_DNA"/>
</dbReference>
<dbReference type="Proteomes" id="UP000316079">
    <property type="component" value="Unassembled WGS sequence"/>
</dbReference>
<gene>
    <name evidence="1" type="ORF">DNTS_006318</name>
</gene>
<proteinExistence type="predicted"/>
<evidence type="ECO:0000313" key="1">
    <source>
        <dbReference type="EMBL" id="TRY93193.1"/>
    </source>
</evidence>
<sequence>MVVWLQLRASYEVRVSRQSLGTPHPFVSSSAGRRDVTSIPPFDSAQFVPLCPGFICCIAQDDDGKMDDVQR</sequence>
<keyword evidence="2" id="KW-1185">Reference proteome</keyword>
<protein>
    <submittedName>
        <fullName evidence="1">Uncharacterized protein</fullName>
    </submittedName>
</protein>
<accession>A0A553QT92</accession>
<dbReference type="AlphaFoldDB" id="A0A553QT92"/>
<name>A0A553QT92_9TELE</name>